<accession>A0A4Y2HH90</accession>
<dbReference type="EMBL" id="BGPR01001938">
    <property type="protein sequence ID" value="GBM64639.1"/>
    <property type="molecule type" value="Genomic_DNA"/>
</dbReference>
<dbReference type="AlphaFoldDB" id="A0A4Y2HH90"/>
<name>A0A4Y2HH90_ARAVE</name>
<proteinExistence type="predicted"/>
<sequence length="232" mass="27339">MKETYYNLKQLLEMINCSKYGWQICANLKVVSLLMGLQLGYTKFCCFLCLWDSRAIVLHYIKRDWPQRASFKPGEINVEHPSVPEPQNHHSSFAHQAWPFQKLDKSHGLNSFTETPSLRLLGSKEKQVWDAFYLVSTNVVRNDKAENHKDLVEDMLALFQDFDCNMSLKIHFLDSHLNFFPDNCGQVSDEHSKRFHQDIANMEKWYQGNWAMPMLADYCWTFIRDAPHVHYK</sequence>
<evidence type="ECO:0000313" key="1">
    <source>
        <dbReference type="EMBL" id="GBM64639.1"/>
    </source>
</evidence>
<comment type="caution">
    <text evidence="1">The sequence shown here is derived from an EMBL/GenBank/DDBJ whole genome shotgun (WGS) entry which is preliminary data.</text>
</comment>
<reference evidence="1 2" key="1">
    <citation type="journal article" date="2019" name="Sci. Rep.">
        <title>Orb-weaving spider Araneus ventricosus genome elucidates the spidroin gene catalogue.</title>
        <authorList>
            <person name="Kono N."/>
            <person name="Nakamura H."/>
            <person name="Ohtoshi R."/>
            <person name="Moran D.A.P."/>
            <person name="Shinohara A."/>
            <person name="Yoshida Y."/>
            <person name="Fujiwara M."/>
            <person name="Mori M."/>
            <person name="Tomita M."/>
            <person name="Arakawa K."/>
        </authorList>
    </citation>
    <scope>NUCLEOTIDE SEQUENCE [LARGE SCALE GENOMIC DNA]</scope>
</reference>
<organism evidence="1 2">
    <name type="scientific">Araneus ventricosus</name>
    <name type="common">Orbweaver spider</name>
    <name type="synonym">Epeira ventricosa</name>
    <dbReference type="NCBI Taxonomy" id="182803"/>
    <lineage>
        <taxon>Eukaryota</taxon>
        <taxon>Metazoa</taxon>
        <taxon>Ecdysozoa</taxon>
        <taxon>Arthropoda</taxon>
        <taxon>Chelicerata</taxon>
        <taxon>Arachnida</taxon>
        <taxon>Araneae</taxon>
        <taxon>Araneomorphae</taxon>
        <taxon>Entelegynae</taxon>
        <taxon>Araneoidea</taxon>
        <taxon>Araneidae</taxon>
        <taxon>Araneus</taxon>
    </lineage>
</organism>
<gene>
    <name evidence="1" type="ORF">AVEN_91708_1</name>
</gene>
<dbReference type="PANTHER" id="PTHR46114:SF1">
    <property type="entry name" value="ZAD DOMAIN-CONTAINING PROTEIN"/>
    <property type="match status" value="1"/>
</dbReference>
<protein>
    <submittedName>
        <fullName evidence="1">Uncharacterized protein</fullName>
    </submittedName>
</protein>
<keyword evidence="2" id="KW-1185">Reference proteome</keyword>
<evidence type="ECO:0000313" key="2">
    <source>
        <dbReference type="Proteomes" id="UP000499080"/>
    </source>
</evidence>
<dbReference type="PANTHER" id="PTHR46114">
    <property type="entry name" value="APPLE DOMAIN-CONTAINING PROTEIN"/>
    <property type="match status" value="1"/>
</dbReference>
<dbReference type="Proteomes" id="UP000499080">
    <property type="component" value="Unassembled WGS sequence"/>
</dbReference>